<keyword evidence="4" id="KW-0507">mRNA processing</keyword>
<dbReference type="PANTHER" id="PTHR13681:SF26">
    <property type="entry name" value="SURVIVAL OF MOTOR NEURON-RELATED-SPLICING FACTOR 30"/>
    <property type="match status" value="1"/>
</dbReference>
<dbReference type="InterPro" id="IPR010304">
    <property type="entry name" value="SMN_Tudor"/>
</dbReference>
<dbReference type="GO" id="GO:0005737">
    <property type="term" value="C:cytoplasm"/>
    <property type="evidence" value="ECO:0007669"/>
    <property type="project" value="InterPro"/>
</dbReference>
<evidence type="ECO:0000313" key="13">
    <source>
        <dbReference type="EMBL" id="KAK3087282.1"/>
    </source>
</evidence>
<dbReference type="CDD" id="cd20399">
    <property type="entry name" value="Tudor_SPF30"/>
    <property type="match status" value="1"/>
</dbReference>
<evidence type="ECO:0000256" key="9">
    <source>
        <dbReference type="ARBA" id="ARBA00041083"/>
    </source>
</evidence>
<feature type="domain" description="Tudor" evidence="12">
    <location>
        <begin position="77"/>
        <end position="136"/>
    </location>
</feature>
<organism evidence="13 14">
    <name type="scientific">Pinctada imbricata</name>
    <name type="common">Atlantic pearl-oyster</name>
    <name type="synonym">Pinctada martensii</name>
    <dbReference type="NCBI Taxonomy" id="66713"/>
    <lineage>
        <taxon>Eukaryota</taxon>
        <taxon>Metazoa</taxon>
        <taxon>Spiralia</taxon>
        <taxon>Lophotrochozoa</taxon>
        <taxon>Mollusca</taxon>
        <taxon>Bivalvia</taxon>
        <taxon>Autobranchia</taxon>
        <taxon>Pteriomorphia</taxon>
        <taxon>Pterioida</taxon>
        <taxon>Pterioidea</taxon>
        <taxon>Pteriidae</taxon>
        <taxon>Pinctada</taxon>
    </lineage>
</organism>
<evidence type="ECO:0000256" key="6">
    <source>
        <dbReference type="ARBA" id="ARBA00023187"/>
    </source>
</evidence>
<sequence length="241" mass="27372">MQFAKKIDIENAPFKVEASLTTDPDNEDLLKLKKDLQEVIELTEELIGNKQLTDLAAVASTSDNVKEEEVPEVTSYDWKSGDQCMALWSEDGQYYEAKVDEILEDGTCSVTFEGYDHTDVTQVKLLKKQDPNNKRGADSEGGPESKKPKSKRDLIAEQKEYKRKKSQKKAQRLKQLEEERETEKNKWLDFNAKTFSKTNKGKVKKSIFATPEHVHGRVGVGTCGLGGLPMTNYQHAEKWKK</sequence>
<dbReference type="GO" id="GO:0003723">
    <property type="term" value="F:RNA binding"/>
    <property type="evidence" value="ECO:0007669"/>
    <property type="project" value="InterPro"/>
</dbReference>
<comment type="similarity">
    <text evidence="3">Belongs to the SMN family.</text>
</comment>
<feature type="compositionally biased region" description="Basic residues" evidence="11">
    <location>
        <begin position="161"/>
        <end position="172"/>
    </location>
</feature>
<evidence type="ECO:0000256" key="4">
    <source>
        <dbReference type="ARBA" id="ARBA00022664"/>
    </source>
</evidence>
<dbReference type="EMBL" id="VSWD01000011">
    <property type="protein sequence ID" value="KAK3087282.1"/>
    <property type="molecule type" value="Genomic_DNA"/>
</dbReference>
<comment type="function">
    <text evidence="8">Involved in spliceosome assembly.</text>
</comment>
<dbReference type="Pfam" id="PF06003">
    <property type="entry name" value="SMN_Tudor"/>
    <property type="match status" value="1"/>
</dbReference>
<evidence type="ECO:0000256" key="8">
    <source>
        <dbReference type="ARBA" id="ARBA00037618"/>
    </source>
</evidence>
<comment type="caution">
    <text evidence="13">The sequence shown here is derived from an EMBL/GenBank/DDBJ whole genome shotgun (WGS) entry which is preliminary data.</text>
</comment>
<keyword evidence="6" id="KW-0508">mRNA splicing</keyword>
<evidence type="ECO:0000256" key="3">
    <source>
        <dbReference type="ARBA" id="ARBA00005371"/>
    </source>
</evidence>
<evidence type="ECO:0000256" key="10">
    <source>
        <dbReference type="ARBA" id="ARBA00042567"/>
    </source>
</evidence>
<reference evidence="13" key="1">
    <citation type="submission" date="2019-08" db="EMBL/GenBank/DDBJ databases">
        <title>The improved chromosome-level genome for the pearl oyster Pinctada fucata martensii using PacBio sequencing and Hi-C.</title>
        <authorList>
            <person name="Zheng Z."/>
        </authorList>
    </citation>
    <scope>NUCLEOTIDE SEQUENCE</scope>
    <source>
        <strain evidence="13">ZZ-2019</strain>
        <tissue evidence="13">Adductor muscle</tissue>
    </source>
</reference>
<name>A0AA89BLR9_PINIB</name>
<dbReference type="GO" id="GO:0015030">
    <property type="term" value="C:Cajal body"/>
    <property type="evidence" value="ECO:0007669"/>
    <property type="project" value="UniProtKB-SubCell"/>
</dbReference>
<dbReference type="GO" id="GO:0016607">
    <property type="term" value="C:nuclear speck"/>
    <property type="evidence" value="ECO:0007669"/>
    <property type="project" value="UniProtKB-SubCell"/>
</dbReference>
<dbReference type="Gene3D" id="2.30.30.140">
    <property type="match status" value="1"/>
</dbReference>
<protein>
    <recommendedName>
        <fullName evidence="9">Survival of motor neuron-related-splicing factor 30</fullName>
    </recommendedName>
    <alternativeName>
        <fullName evidence="10">Survival motor neuron domain-containing protein 1</fullName>
    </alternativeName>
</protein>
<dbReference type="GO" id="GO:0071011">
    <property type="term" value="C:precatalytic spliceosome"/>
    <property type="evidence" value="ECO:0007669"/>
    <property type="project" value="TreeGrafter"/>
</dbReference>
<dbReference type="PANTHER" id="PTHR13681">
    <property type="entry name" value="SURVIVAL OF MOTOR NEURON-RELATED-SPLICING FACTOR 30-RELATED"/>
    <property type="match status" value="1"/>
</dbReference>
<dbReference type="InterPro" id="IPR002999">
    <property type="entry name" value="Tudor"/>
</dbReference>
<dbReference type="GO" id="GO:0008380">
    <property type="term" value="P:RNA splicing"/>
    <property type="evidence" value="ECO:0007669"/>
    <property type="project" value="UniProtKB-KW"/>
</dbReference>
<feature type="compositionally biased region" description="Basic and acidic residues" evidence="11">
    <location>
        <begin position="127"/>
        <end position="160"/>
    </location>
</feature>
<evidence type="ECO:0000256" key="11">
    <source>
        <dbReference type="SAM" id="MobiDB-lite"/>
    </source>
</evidence>
<gene>
    <name evidence="13" type="ORF">FSP39_004042</name>
</gene>
<feature type="compositionally biased region" description="Basic and acidic residues" evidence="11">
    <location>
        <begin position="174"/>
        <end position="183"/>
    </location>
</feature>
<dbReference type="GO" id="GO:0006397">
    <property type="term" value="P:mRNA processing"/>
    <property type="evidence" value="ECO:0007669"/>
    <property type="project" value="UniProtKB-KW"/>
</dbReference>
<keyword evidence="7" id="KW-0539">Nucleus</keyword>
<dbReference type="AlphaFoldDB" id="A0AA89BLR9"/>
<evidence type="ECO:0000256" key="7">
    <source>
        <dbReference type="ARBA" id="ARBA00023242"/>
    </source>
</evidence>
<dbReference type="GO" id="GO:0000381">
    <property type="term" value="P:regulation of alternative mRNA splicing, via spliceosome"/>
    <property type="evidence" value="ECO:0007669"/>
    <property type="project" value="TreeGrafter"/>
</dbReference>
<proteinExistence type="inferred from homology"/>
<dbReference type="SUPFAM" id="SSF63748">
    <property type="entry name" value="Tudor/PWWP/MBT"/>
    <property type="match status" value="1"/>
</dbReference>
<comment type="subcellular location">
    <subcellularLocation>
        <location evidence="1">Nucleus speckle</location>
    </subcellularLocation>
    <subcellularLocation>
        <location evidence="2">Nucleus</location>
        <location evidence="2">Cajal body</location>
    </subcellularLocation>
</comment>
<dbReference type="SMART" id="SM00333">
    <property type="entry name" value="TUDOR"/>
    <property type="match status" value="1"/>
</dbReference>
<accession>A0AA89BLR9</accession>
<evidence type="ECO:0000313" key="14">
    <source>
        <dbReference type="Proteomes" id="UP001186944"/>
    </source>
</evidence>
<evidence type="ECO:0000256" key="1">
    <source>
        <dbReference type="ARBA" id="ARBA00004324"/>
    </source>
</evidence>
<evidence type="ECO:0000256" key="5">
    <source>
        <dbReference type="ARBA" id="ARBA00022728"/>
    </source>
</evidence>
<evidence type="ECO:0000259" key="12">
    <source>
        <dbReference type="PROSITE" id="PS50304"/>
    </source>
</evidence>
<feature type="region of interest" description="Disordered" evidence="11">
    <location>
        <begin position="125"/>
        <end position="183"/>
    </location>
</feature>
<keyword evidence="14" id="KW-1185">Reference proteome</keyword>
<dbReference type="Proteomes" id="UP001186944">
    <property type="component" value="Unassembled WGS sequence"/>
</dbReference>
<evidence type="ECO:0000256" key="2">
    <source>
        <dbReference type="ARBA" id="ARBA00004408"/>
    </source>
</evidence>
<keyword evidence="5" id="KW-0747">Spliceosome</keyword>
<dbReference type="PROSITE" id="PS50304">
    <property type="entry name" value="TUDOR"/>
    <property type="match status" value="1"/>
</dbReference>